<evidence type="ECO:0000313" key="10">
    <source>
        <dbReference type="EMBL" id="KAB2808603.1"/>
    </source>
</evidence>
<feature type="transmembrane region" description="Helical" evidence="8">
    <location>
        <begin position="166"/>
        <end position="190"/>
    </location>
</feature>
<evidence type="ECO:0000256" key="3">
    <source>
        <dbReference type="ARBA" id="ARBA00022676"/>
    </source>
</evidence>
<name>A0A6N6RKQ5_9FLAO</name>
<evidence type="ECO:0000256" key="6">
    <source>
        <dbReference type="ARBA" id="ARBA00022989"/>
    </source>
</evidence>
<dbReference type="PANTHER" id="PTHR33908">
    <property type="entry name" value="MANNOSYLTRANSFERASE YKCB-RELATED"/>
    <property type="match status" value="1"/>
</dbReference>
<feature type="transmembrane region" description="Helical" evidence="8">
    <location>
        <begin position="250"/>
        <end position="268"/>
    </location>
</feature>
<evidence type="ECO:0000256" key="2">
    <source>
        <dbReference type="ARBA" id="ARBA00022475"/>
    </source>
</evidence>
<keyword evidence="3" id="KW-0328">Glycosyltransferase</keyword>
<feature type="transmembrane region" description="Helical" evidence="8">
    <location>
        <begin position="112"/>
        <end position="131"/>
    </location>
</feature>
<keyword evidence="2" id="KW-1003">Cell membrane</keyword>
<feature type="transmembrane region" description="Helical" evidence="8">
    <location>
        <begin position="7"/>
        <end position="24"/>
    </location>
</feature>
<feature type="transmembrane region" description="Helical" evidence="8">
    <location>
        <begin position="210"/>
        <end position="229"/>
    </location>
</feature>
<keyword evidence="6 8" id="KW-1133">Transmembrane helix</keyword>
<evidence type="ECO:0000256" key="5">
    <source>
        <dbReference type="ARBA" id="ARBA00022692"/>
    </source>
</evidence>
<reference evidence="10 11" key="1">
    <citation type="submission" date="2019-09" db="EMBL/GenBank/DDBJ databases">
        <title>Genomes of family Cryomorphaceae.</title>
        <authorList>
            <person name="Bowman J.P."/>
        </authorList>
    </citation>
    <scope>NUCLEOTIDE SEQUENCE [LARGE SCALE GENOMIC DNA]</scope>
    <source>
        <strain evidence="10 11">LMG 25704</strain>
    </source>
</reference>
<dbReference type="InterPro" id="IPR038731">
    <property type="entry name" value="RgtA/B/C-like"/>
</dbReference>
<dbReference type="PANTHER" id="PTHR33908:SF11">
    <property type="entry name" value="MEMBRANE PROTEIN"/>
    <property type="match status" value="1"/>
</dbReference>
<comment type="caution">
    <text evidence="10">The sequence shown here is derived from an EMBL/GenBank/DDBJ whole genome shotgun (WGS) entry which is preliminary data.</text>
</comment>
<organism evidence="10 11">
    <name type="scientific">Phaeocystidibacter luteus</name>
    <dbReference type="NCBI Taxonomy" id="911197"/>
    <lineage>
        <taxon>Bacteria</taxon>
        <taxon>Pseudomonadati</taxon>
        <taxon>Bacteroidota</taxon>
        <taxon>Flavobacteriia</taxon>
        <taxon>Flavobacteriales</taxon>
        <taxon>Phaeocystidibacteraceae</taxon>
        <taxon>Phaeocystidibacter</taxon>
    </lineage>
</organism>
<dbReference type="GO" id="GO:0016763">
    <property type="term" value="F:pentosyltransferase activity"/>
    <property type="evidence" value="ECO:0007669"/>
    <property type="project" value="TreeGrafter"/>
</dbReference>
<evidence type="ECO:0000256" key="8">
    <source>
        <dbReference type="SAM" id="Phobius"/>
    </source>
</evidence>
<gene>
    <name evidence="10" type="ORF">F8C67_09960</name>
</gene>
<feature type="transmembrane region" description="Helical" evidence="8">
    <location>
        <begin position="75"/>
        <end position="105"/>
    </location>
</feature>
<evidence type="ECO:0000256" key="1">
    <source>
        <dbReference type="ARBA" id="ARBA00004651"/>
    </source>
</evidence>
<keyword evidence="11" id="KW-1185">Reference proteome</keyword>
<evidence type="ECO:0000313" key="11">
    <source>
        <dbReference type="Proteomes" id="UP000468650"/>
    </source>
</evidence>
<dbReference type="AlphaFoldDB" id="A0A6N6RKQ5"/>
<keyword evidence="7 8" id="KW-0472">Membrane</keyword>
<keyword evidence="4 10" id="KW-0808">Transferase</keyword>
<comment type="subcellular location">
    <subcellularLocation>
        <location evidence="1">Cell membrane</location>
        <topology evidence="1">Multi-pass membrane protein</topology>
    </subcellularLocation>
</comment>
<feature type="domain" description="Glycosyltransferase RgtA/B/C/D-like" evidence="9">
    <location>
        <begin position="71"/>
        <end position="194"/>
    </location>
</feature>
<dbReference type="Pfam" id="PF13231">
    <property type="entry name" value="PMT_2"/>
    <property type="match status" value="1"/>
</dbReference>
<feature type="transmembrane region" description="Helical" evidence="8">
    <location>
        <begin position="302"/>
        <end position="321"/>
    </location>
</feature>
<accession>A0A6N6RKQ5</accession>
<dbReference type="Proteomes" id="UP000468650">
    <property type="component" value="Unassembled WGS sequence"/>
</dbReference>
<keyword evidence="5 8" id="KW-0812">Transmembrane</keyword>
<protein>
    <submittedName>
        <fullName evidence="10">Glycosyltransferase family 39 protein</fullName>
    </submittedName>
</protein>
<sequence>MNRRIESLIIILLLLPTIWMYVPAGHDWGGDFAQYILQAQDLLQGTNRATELYLYNADYYRLAPPSYPNGLPLVLAGWIALFGDGIQGMIVLMTLISVLFGLGVFRLLRQNFNFWISLAALFLTMYNPWMIRFKAEVIADLPFATLIVWTLLVYQRSLNGKLWAHILTPLLVGLTIMTKAHGIILLAAFALDGFSHFRQRETRKQGIRSLSNVILGSGITAIGVALFSAPGGIQLGHFSSITADHGGYGSAFFSNLIGYFNIYVAYFIRDVGSLTWVAEVVGHIMAYSAILGLVLRWVRKQFGILDWVFLGLMAALLLFPITNGFRYLLPAYPALLIYSLSGLSAIPWHKLKRPWLAPALGMALAAFIFFKGWGKIAELPAIPEGPYLAKYDSLHESLKAHTDDLTILVTEKPRVFGLFHGLHAGSVAPSQSDIHSGIKNLVESFEERNDGEVRGIWVLDIHFISHPSIDHYVQDGDKSMGERIDGDGWTLRKYGR</sequence>
<dbReference type="RefSeq" id="WP_151667697.1">
    <property type="nucleotide sequence ID" value="NZ_WBVO01000008.1"/>
</dbReference>
<feature type="transmembrane region" description="Helical" evidence="8">
    <location>
        <begin position="274"/>
        <end position="295"/>
    </location>
</feature>
<dbReference type="GO" id="GO:0009103">
    <property type="term" value="P:lipopolysaccharide biosynthetic process"/>
    <property type="evidence" value="ECO:0007669"/>
    <property type="project" value="UniProtKB-ARBA"/>
</dbReference>
<dbReference type="OrthoDB" id="1491752at2"/>
<dbReference type="InterPro" id="IPR050297">
    <property type="entry name" value="LipidA_mod_glycosyltrf_83"/>
</dbReference>
<dbReference type="GO" id="GO:0005886">
    <property type="term" value="C:plasma membrane"/>
    <property type="evidence" value="ECO:0007669"/>
    <property type="project" value="UniProtKB-SubCell"/>
</dbReference>
<dbReference type="EMBL" id="WBVO01000008">
    <property type="protein sequence ID" value="KAB2808603.1"/>
    <property type="molecule type" value="Genomic_DNA"/>
</dbReference>
<proteinExistence type="predicted"/>
<evidence type="ECO:0000256" key="7">
    <source>
        <dbReference type="ARBA" id="ARBA00023136"/>
    </source>
</evidence>
<evidence type="ECO:0000259" key="9">
    <source>
        <dbReference type="Pfam" id="PF13231"/>
    </source>
</evidence>
<evidence type="ECO:0000256" key="4">
    <source>
        <dbReference type="ARBA" id="ARBA00022679"/>
    </source>
</evidence>